<name>A0AAU9SLB0_THLAR</name>
<protein>
    <recommendedName>
        <fullName evidence="4">RRM domain-containing protein</fullName>
    </recommendedName>
</protein>
<dbReference type="EMBL" id="OU466861">
    <property type="protein sequence ID" value="CAH2065835.1"/>
    <property type="molecule type" value="Genomic_DNA"/>
</dbReference>
<dbReference type="GO" id="GO:0000398">
    <property type="term" value="P:mRNA splicing, via spliceosome"/>
    <property type="evidence" value="ECO:0007669"/>
    <property type="project" value="TreeGrafter"/>
</dbReference>
<dbReference type="GO" id="GO:0071011">
    <property type="term" value="C:precatalytic spliceosome"/>
    <property type="evidence" value="ECO:0007669"/>
    <property type="project" value="TreeGrafter"/>
</dbReference>
<dbReference type="Gene3D" id="3.30.70.330">
    <property type="match status" value="4"/>
</dbReference>
<evidence type="ECO:0000256" key="1">
    <source>
        <dbReference type="ARBA" id="ARBA00004123"/>
    </source>
</evidence>
<dbReference type="GO" id="GO:0005685">
    <property type="term" value="C:U1 snRNP"/>
    <property type="evidence" value="ECO:0007669"/>
    <property type="project" value="TreeGrafter"/>
</dbReference>
<keyword evidence="2" id="KW-0539">Nucleus</keyword>
<evidence type="ECO:0000313" key="6">
    <source>
        <dbReference type="Proteomes" id="UP000836841"/>
    </source>
</evidence>
<gene>
    <name evidence="5" type="ORF">TAV2_LOCUS15578</name>
</gene>
<evidence type="ECO:0000256" key="2">
    <source>
        <dbReference type="ARBA" id="ARBA00023242"/>
    </source>
</evidence>
<dbReference type="InterPro" id="IPR051183">
    <property type="entry name" value="U1_U11-U12_snRNP_70-35kDa"/>
</dbReference>
<proteinExistence type="predicted"/>
<dbReference type="InterPro" id="IPR012677">
    <property type="entry name" value="Nucleotide-bd_a/b_plait_sf"/>
</dbReference>
<dbReference type="CDD" id="cd00590">
    <property type="entry name" value="RRM_SF"/>
    <property type="match status" value="3"/>
</dbReference>
<evidence type="ECO:0000259" key="4">
    <source>
        <dbReference type="PROSITE" id="PS50102"/>
    </source>
</evidence>
<dbReference type="Proteomes" id="UP000836841">
    <property type="component" value="Chromosome 5"/>
</dbReference>
<accession>A0AAU9SLB0</accession>
<comment type="subcellular location">
    <subcellularLocation>
        <location evidence="1">Nucleus</location>
    </subcellularLocation>
</comment>
<organism evidence="5 6">
    <name type="scientific">Thlaspi arvense</name>
    <name type="common">Field penny-cress</name>
    <dbReference type="NCBI Taxonomy" id="13288"/>
    <lineage>
        <taxon>Eukaryota</taxon>
        <taxon>Viridiplantae</taxon>
        <taxon>Streptophyta</taxon>
        <taxon>Embryophyta</taxon>
        <taxon>Tracheophyta</taxon>
        <taxon>Spermatophyta</taxon>
        <taxon>Magnoliopsida</taxon>
        <taxon>eudicotyledons</taxon>
        <taxon>Gunneridae</taxon>
        <taxon>Pentapetalae</taxon>
        <taxon>rosids</taxon>
        <taxon>malvids</taxon>
        <taxon>Brassicales</taxon>
        <taxon>Brassicaceae</taxon>
        <taxon>Thlaspideae</taxon>
        <taxon>Thlaspi</taxon>
    </lineage>
</organism>
<dbReference type="PANTHER" id="PTHR13952">
    <property type="entry name" value="U1 SMALL NUCLEAR RIBONUCLEOPROTEIN 70 KD"/>
    <property type="match status" value="1"/>
</dbReference>
<feature type="non-terminal residue" evidence="5">
    <location>
        <position position="318"/>
    </location>
</feature>
<keyword evidence="6" id="KW-1185">Reference proteome</keyword>
<dbReference type="AlphaFoldDB" id="A0AAU9SLB0"/>
<evidence type="ECO:0000256" key="3">
    <source>
        <dbReference type="PROSITE-ProRule" id="PRU00176"/>
    </source>
</evidence>
<reference evidence="5 6" key="1">
    <citation type="submission" date="2022-03" db="EMBL/GenBank/DDBJ databases">
        <authorList>
            <person name="Nunn A."/>
            <person name="Chopra R."/>
            <person name="Nunn A."/>
            <person name="Contreras Garrido A."/>
        </authorList>
    </citation>
    <scope>NUCLEOTIDE SEQUENCE [LARGE SCALE GENOMIC DNA]</scope>
</reference>
<dbReference type="InterPro" id="IPR000504">
    <property type="entry name" value="RRM_dom"/>
</dbReference>
<dbReference type="GO" id="GO:0071004">
    <property type="term" value="C:U2-type prespliceosome"/>
    <property type="evidence" value="ECO:0007669"/>
    <property type="project" value="TreeGrafter"/>
</dbReference>
<dbReference type="SUPFAM" id="SSF54928">
    <property type="entry name" value="RNA-binding domain, RBD"/>
    <property type="match status" value="2"/>
</dbReference>
<feature type="domain" description="RRM" evidence="4">
    <location>
        <begin position="130"/>
        <end position="207"/>
    </location>
</feature>
<evidence type="ECO:0000313" key="5">
    <source>
        <dbReference type="EMBL" id="CAH2065835.1"/>
    </source>
</evidence>
<dbReference type="InterPro" id="IPR035979">
    <property type="entry name" value="RBD_domain_sf"/>
</dbReference>
<sequence>MAMASSSKITAAEAILLRKRRPEDDLKTKPILKKHTEKPDEIKRRVKLSETKFDQVDLISVKECIHRCVGFVEFASANEAKKALQKKNGINLLDRQISLVNKGAAPSNIKFFEDFANVVGVRLIVNHEGKHVGYGFVEFDSAYQANINFFKDVGQVVHVRLRVDHNLKHVGNGFVEFASANEANKALNKKNGEYLHDCQIFLDVVKTDPDPPRPIYKFFNDVGDIVRVRLIVTREGRRLGCCFVEFASADEAKKAVQTKNCRMFYVNMAEIAPYPFRAKYKLAEKLAEKLLARRQASTRRLWFGEHTKAENTAGMLQR</sequence>
<dbReference type="PANTHER" id="PTHR13952:SF21">
    <property type="entry name" value="POLYNUCLEOTIDE ADENYLYLTRANSFERASE DOMAIN_RNA RECOGNITION MOTIF PROTEIN-RELATED"/>
    <property type="match status" value="1"/>
</dbReference>
<feature type="domain" description="RRM" evidence="4">
    <location>
        <begin position="198"/>
        <end position="283"/>
    </location>
</feature>
<dbReference type="GO" id="GO:0003729">
    <property type="term" value="F:mRNA binding"/>
    <property type="evidence" value="ECO:0007669"/>
    <property type="project" value="TreeGrafter"/>
</dbReference>
<keyword evidence="3" id="KW-0694">RNA-binding</keyword>
<dbReference type="SMART" id="SM00360">
    <property type="entry name" value="RRM"/>
    <property type="match status" value="3"/>
</dbReference>
<dbReference type="GO" id="GO:0030619">
    <property type="term" value="F:U1 snRNA binding"/>
    <property type="evidence" value="ECO:0007669"/>
    <property type="project" value="TreeGrafter"/>
</dbReference>
<dbReference type="PROSITE" id="PS50102">
    <property type="entry name" value="RRM"/>
    <property type="match status" value="2"/>
</dbReference>
<dbReference type="Pfam" id="PF00076">
    <property type="entry name" value="RRM_1"/>
    <property type="match status" value="4"/>
</dbReference>